<dbReference type="OrthoDB" id="9803895at2"/>
<dbReference type="SMART" id="SM00740">
    <property type="entry name" value="PASTA"/>
    <property type="match status" value="2"/>
</dbReference>
<keyword evidence="1" id="KW-0812">Transmembrane</keyword>
<keyword evidence="3" id="KW-0808">Transferase</keyword>
<dbReference type="Pfam" id="PF03793">
    <property type="entry name" value="PASTA"/>
    <property type="match status" value="1"/>
</dbReference>
<dbReference type="GO" id="GO:0004674">
    <property type="term" value="F:protein serine/threonine kinase activity"/>
    <property type="evidence" value="ECO:0007669"/>
    <property type="project" value="UniProtKB-KW"/>
</dbReference>
<dbReference type="SUPFAM" id="SSF54184">
    <property type="entry name" value="Penicillin-binding protein 2x (pbp-2x), c-terminal domain"/>
    <property type="match status" value="1"/>
</dbReference>
<dbReference type="Proteomes" id="UP000176050">
    <property type="component" value="Chromosome"/>
</dbReference>
<sequence>MSLLNFVKSKSFLKQLIFAVIGLVVFLFILIKWLNISTNHNQKIQVPDLAKMSISEVENTLKDLDLRLKIIDSSNYNPDYPPRSVIEQNPEAGDFVKENRQIYLKVNRPTYKDINIPNVLKLSRRNAETTLKAVGFRVGKNPKYVPDIARNVVRGLYHNGKEIKVGEQLPKNSVIDLKLGDGKGK</sequence>
<dbReference type="InterPro" id="IPR005543">
    <property type="entry name" value="PASTA_dom"/>
</dbReference>
<keyword evidence="3" id="KW-0418">Kinase</keyword>
<protein>
    <submittedName>
        <fullName evidence="3">Serine/threonine protein kinase</fullName>
    </submittedName>
</protein>
<dbReference type="Gene3D" id="3.30.10.20">
    <property type="match status" value="2"/>
</dbReference>
<keyword evidence="1" id="KW-0472">Membrane</keyword>
<reference evidence="3 4" key="1">
    <citation type="submission" date="2016-10" db="EMBL/GenBank/DDBJ databases">
        <title>Lutibacter sp. LPB0138, isolated from marine gastropod.</title>
        <authorList>
            <person name="Kim E."/>
            <person name="Yi H."/>
        </authorList>
    </citation>
    <scope>NUCLEOTIDE SEQUENCE [LARGE SCALE GENOMIC DNA]</scope>
    <source>
        <strain evidence="3 4">LPB0138</strain>
    </source>
</reference>
<proteinExistence type="predicted"/>
<evidence type="ECO:0000313" key="4">
    <source>
        <dbReference type="Proteomes" id="UP000176050"/>
    </source>
</evidence>
<dbReference type="CDD" id="cd06577">
    <property type="entry name" value="PASTA_pknB"/>
    <property type="match status" value="2"/>
</dbReference>
<feature type="transmembrane region" description="Helical" evidence="1">
    <location>
        <begin position="12"/>
        <end position="34"/>
    </location>
</feature>
<dbReference type="AlphaFoldDB" id="A0A1D8PBD7"/>
<dbReference type="STRING" id="1850246.LPB138_14875"/>
<organism evidence="3 4">
    <name type="scientific">Urechidicola croceus</name>
    <dbReference type="NCBI Taxonomy" id="1850246"/>
    <lineage>
        <taxon>Bacteria</taxon>
        <taxon>Pseudomonadati</taxon>
        <taxon>Bacteroidota</taxon>
        <taxon>Flavobacteriia</taxon>
        <taxon>Flavobacteriales</taxon>
        <taxon>Flavobacteriaceae</taxon>
        <taxon>Urechidicola</taxon>
    </lineage>
</organism>
<dbReference type="PROSITE" id="PS51178">
    <property type="entry name" value="PASTA"/>
    <property type="match status" value="1"/>
</dbReference>
<dbReference type="KEGG" id="lul:LPB138_14875"/>
<feature type="domain" description="PASTA" evidence="2">
    <location>
        <begin position="40"/>
        <end position="108"/>
    </location>
</feature>
<evidence type="ECO:0000256" key="1">
    <source>
        <dbReference type="SAM" id="Phobius"/>
    </source>
</evidence>
<dbReference type="RefSeq" id="WP_070238049.1">
    <property type="nucleotide sequence ID" value="NZ_CP017478.1"/>
</dbReference>
<gene>
    <name evidence="3" type="ORF">LPB138_14875</name>
</gene>
<evidence type="ECO:0000313" key="3">
    <source>
        <dbReference type="EMBL" id="AOW21889.1"/>
    </source>
</evidence>
<keyword evidence="1" id="KW-1133">Transmembrane helix</keyword>
<dbReference type="EMBL" id="CP017478">
    <property type="protein sequence ID" value="AOW21889.1"/>
    <property type="molecule type" value="Genomic_DNA"/>
</dbReference>
<name>A0A1D8PBD7_9FLAO</name>
<accession>A0A1D8PBD7</accession>
<keyword evidence="3" id="KW-0723">Serine/threonine-protein kinase</keyword>
<evidence type="ECO:0000259" key="2">
    <source>
        <dbReference type="PROSITE" id="PS51178"/>
    </source>
</evidence>
<keyword evidence="4" id="KW-1185">Reference proteome</keyword>